<evidence type="ECO:0000313" key="2">
    <source>
        <dbReference type="EMBL" id="WDZ87009.1"/>
    </source>
</evidence>
<keyword evidence="1" id="KW-1133">Transmembrane helix</keyword>
<gene>
    <name evidence="2" type="ORF">PVK37_11710</name>
</gene>
<keyword evidence="3" id="KW-1185">Reference proteome</keyword>
<evidence type="ECO:0000313" key="3">
    <source>
        <dbReference type="Proteomes" id="UP001219605"/>
    </source>
</evidence>
<evidence type="ECO:0000256" key="1">
    <source>
        <dbReference type="SAM" id="Phobius"/>
    </source>
</evidence>
<name>A0ABY7ZZ30_9ACTN</name>
<dbReference type="RefSeq" id="WP_275033887.1">
    <property type="nucleotide sequence ID" value="NZ_CP118615.1"/>
</dbReference>
<dbReference type="Gene3D" id="1.25.40.10">
    <property type="entry name" value="Tetratricopeptide repeat domain"/>
    <property type="match status" value="1"/>
</dbReference>
<protein>
    <recommendedName>
        <fullName evidence="4">Tetratricopeptide repeat-containing protein</fullName>
    </recommendedName>
</protein>
<organism evidence="2 3">
    <name type="scientific">Micromonospora cathayae</name>
    <dbReference type="NCBI Taxonomy" id="3028804"/>
    <lineage>
        <taxon>Bacteria</taxon>
        <taxon>Bacillati</taxon>
        <taxon>Actinomycetota</taxon>
        <taxon>Actinomycetes</taxon>
        <taxon>Micromonosporales</taxon>
        <taxon>Micromonosporaceae</taxon>
        <taxon>Micromonospora</taxon>
    </lineage>
</organism>
<dbReference type="Proteomes" id="UP001219605">
    <property type="component" value="Chromosome"/>
</dbReference>
<reference evidence="2 3" key="1">
    <citation type="submission" date="2023-02" db="EMBL/GenBank/DDBJ databases">
        <authorList>
            <person name="Mo P."/>
        </authorList>
    </citation>
    <scope>NUCLEOTIDE SEQUENCE [LARGE SCALE GENOMIC DNA]</scope>
    <source>
        <strain evidence="2 3">HUAS 3</strain>
    </source>
</reference>
<evidence type="ECO:0008006" key="4">
    <source>
        <dbReference type="Google" id="ProtNLM"/>
    </source>
</evidence>
<dbReference type="InterPro" id="IPR011990">
    <property type="entry name" value="TPR-like_helical_dom_sf"/>
</dbReference>
<feature type="transmembrane region" description="Helical" evidence="1">
    <location>
        <begin position="45"/>
        <end position="63"/>
    </location>
</feature>
<dbReference type="SUPFAM" id="SSF48452">
    <property type="entry name" value="TPR-like"/>
    <property type="match status" value="1"/>
</dbReference>
<keyword evidence="1" id="KW-0812">Transmembrane</keyword>
<accession>A0ABY7ZZ30</accession>
<proteinExistence type="predicted"/>
<dbReference type="EMBL" id="CP118615">
    <property type="protein sequence ID" value="WDZ87009.1"/>
    <property type="molecule type" value="Genomic_DNA"/>
</dbReference>
<keyword evidence="1" id="KW-0472">Membrane</keyword>
<sequence>MPTRTERRGRRLRPPGWDAPTPYRIVPWTGRTNRAPLPLPHEAGWGWPMAALLVTLLVVLWRIGATRPADGAGWWWPIEPVRQFLLGLATLLGHPQLPLWQRLGVLLLTGCFLAAWWRWRREWLAFRPGPVDIADFANAANQDEGLRVYLKSRFAAQLAATNIYPPYAGTGKPAAQNFLDIAADPRTGDGPWGIIRMLFRQVPRSGYLISGTVQRRDQKPRYGLSVTVMSYAGATGSATTTEWGDSWEDATCKAAYWTMAKILPVTRMVRCPPWRTWRGRDLPTELFEAYNEGRKRHDDRKLDEALWWYREALRLDPFNVEIRMMVASVQEDLGLFVEALSTYEEALTVDELPGRYTGTLWSRHRERWLSPFRFAVSSFRYLRRHRETARLRYQYARTLAYSERLAHEWFVEDRQGDRKTFHRQTRERLTDSLTDRYWPAVLAYADRTDAEGGRAQVRLMLQNPTSMRVLFQLAALQELYRLHQDLVFTWLVPGTRSEITRRVLRLARDVWAPLRLARALHDWRHDPTAPLTGAPSRAVAEAGSLTDWWTWPARRRLRRLLHEWPADSATLAAAIRSAERRWLPVPRFSYLDHYTAACAYAYALYGYLRTPRDESETRPAPFVPPAHCARSPEVDALTECAIEALRASLASADSGMNAQLKLIPAGGDGMASRLLTWITSSDPDLGRLRSRPSLRYLQQDEYHPLDIAQLPPESVTTARTAAYARELLFTGALRLEREWHRRRESAHEVSLDEAITWLQADDAIWQVVDRICTDRAWYWLDRAKFSRLVTRMVTPVVPTDREFPPRVPTFADLVIDHGSNGHASPASMDVAVRVERVPAPDGPATGDGPATVRGIVAVRVTASGDGDRPAGDGGPDIDPTVTAHVHDLHQRLKLVRHLARYDRSAERHDLRKLNEQGRQPDTGQTMTICTDRAARWQEVIRLLEGTGLRVETIDLHSEQVA</sequence>